<keyword evidence="5" id="KW-1185">Reference proteome</keyword>
<dbReference type="InterPro" id="IPR029044">
    <property type="entry name" value="Nucleotide-diphossugar_trans"/>
</dbReference>
<evidence type="ECO:0000256" key="2">
    <source>
        <dbReference type="ARBA" id="ARBA00022676"/>
    </source>
</evidence>
<accession>A0A238D748</accession>
<evidence type="ECO:0000313" key="5">
    <source>
        <dbReference type="Proteomes" id="UP000214566"/>
    </source>
</evidence>
<evidence type="ECO:0000256" key="3">
    <source>
        <dbReference type="ARBA" id="ARBA00022679"/>
    </source>
</evidence>
<dbReference type="PANTHER" id="PTHR43179">
    <property type="entry name" value="RHAMNOSYLTRANSFERASE WBBL"/>
    <property type="match status" value="1"/>
</dbReference>
<dbReference type="AlphaFoldDB" id="A0A238D748"/>
<evidence type="ECO:0000313" key="4">
    <source>
        <dbReference type="EMBL" id="SBP88980.1"/>
    </source>
</evidence>
<reference evidence="4 5" key="1">
    <citation type="submission" date="2016-06" db="EMBL/GenBank/DDBJ databases">
        <authorList>
            <person name="Kjaerup R.B."/>
            <person name="Dalgaard T.S."/>
            <person name="Juul-Madsen H.R."/>
        </authorList>
    </citation>
    <scope>NUCLEOTIDE SEQUENCE [LARGE SCALE GENOMIC DNA]</scope>
    <source>
        <strain evidence="4 5">DSM 16361</strain>
    </source>
</reference>
<dbReference type="InterPro" id="IPR006446">
    <property type="entry name" value="RhaTrfase"/>
</dbReference>
<dbReference type="Gene3D" id="3.90.550.10">
    <property type="entry name" value="Spore Coat Polysaccharide Biosynthesis Protein SpsA, Chain A"/>
    <property type="match status" value="1"/>
</dbReference>
<dbReference type="PANTHER" id="PTHR43179:SF12">
    <property type="entry name" value="GALACTOFURANOSYLTRANSFERASE GLFT2"/>
    <property type="match status" value="1"/>
</dbReference>
<sequence length="256" mass="29014">MMMRPNAALLSLGRNLGIGAALNHGMREARAAGCDTVLLMDQDSIPSASMVSDLSRGLRHLCARGEKVAAIGPRFIDRESGSLSHHVIFAGWRVGRIDCHAPEQPVEVDFLITSGSLIPLDVVNTVGPFDEGLFIDHVDTEWVLRAQTKGYRVFGDCTAVMEHDLGEWRRRIWLGRWREVPIHKPFRYYYIFRNSIWLRQQPQASAEWKRVDATRLMQIFGFMALFHPQRLTVIRMILRGLCDGLRGNMGKDSGEQ</sequence>
<comment type="similarity">
    <text evidence="1">Belongs to the glycosyltransferase 2 family.</text>
</comment>
<dbReference type="CDD" id="cd02526">
    <property type="entry name" value="GT2_RfbF_like"/>
    <property type="match status" value="1"/>
</dbReference>
<gene>
    <name evidence="4" type="ORF">THIARS_70600</name>
</gene>
<name>A0A238D748_THIDL</name>
<organism evidence="4 5">
    <name type="scientific">Thiomonas delicata</name>
    <name type="common">Thiomonas cuprina</name>
    <dbReference type="NCBI Taxonomy" id="364030"/>
    <lineage>
        <taxon>Bacteria</taxon>
        <taxon>Pseudomonadati</taxon>
        <taxon>Pseudomonadota</taxon>
        <taxon>Betaproteobacteria</taxon>
        <taxon>Burkholderiales</taxon>
        <taxon>Thiomonas</taxon>
    </lineage>
</organism>
<keyword evidence="2" id="KW-0328">Glycosyltransferase</keyword>
<dbReference type="SUPFAM" id="SSF53448">
    <property type="entry name" value="Nucleotide-diphospho-sugar transferases"/>
    <property type="match status" value="1"/>
</dbReference>
<evidence type="ECO:0000256" key="1">
    <source>
        <dbReference type="ARBA" id="ARBA00006739"/>
    </source>
</evidence>
<proteinExistence type="inferred from homology"/>
<dbReference type="NCBIfam" id="TIGR01556">
    <property type="entry name" value="rhamnosyltran"/>
    <property type="match status" value="1"/>
</dbReference>
<dbReference type="EMBL" id="FLMQ01000056">
    <property type="protein sequence ID" value="SBP88980.1"/>
    <property type="molecule type" value="Genomic_DNA"/>
</dbReference>
<protein>
    <submittedName>
        <fullName evidence="4">L-rhamnosyltransferase</fullName>
    </submittedName>
</protein>
<keyword evidence="3 4" id="KW-0808">Transferase</keyword>
<dbReference type="Proteomes" id="UP000214566">
    <property type="component" value="Unassembled WGS sequence"/>
</dbReference>
<dbReference type="GO" id="GO:0016757">
    <property type="term" value="F:glycosyltransferase activity"/>
    <property type="evidence" value="ECO:0007669"/>
    <property type="project" value="UniProtKB-KW"/>
</dbReference>